<name>A0A565BFF4_9BRAS</name>
<keyword evidence="11" id="KW-1185">Reference proteome</keyword>
<organism evidence="10 11">
    <name type="scientific">Arabis nemorensis</name>
    <dbReference type="NCBI Taxonomy" id="586526"/>
    <lineage>
        <taxon>Eukaryota</taxon>
        <taxon>Viridiplantae</taxon>
        <taxon>Streptophyta</taxon>
        <taxon>Embryophyta</taxon>
        <taxon>Tracheophyta</taxon>
        <taxon>Spermatophyta</taxon>
        <taxon>Magnoliopsida</taxon>
        <taxon>eudicotyledons</taxon>
        <taxon>Gunneridae</taxon>
        <taxon>Pentapetalae</taxon>
        <taxon>rosids</taxon>
        <taxon>malvids</taxon>
        <taxon>Brassicales</taxon>
        <taxon>Brassicaceae</taxon>
        <taxon>Arabideae</taxon>
        <taxon>Arabis</taxon>
    </lineage>
</organism>
<dbReference type="EMBL" id="CABITT030000004">
    <property type="protein sequence ID" value="VVB00096.1"/>
    <property type="molecule type" value="Genomic_DNA"/>
</dbReference>
<evidence type="ECO:0000256" key="1">
    <source>
        <dbReference type="ARBA" id="ARBA00010630"/>
    </source>
</evidence>
<dbReference type="PANTHER" id="PTHR12209">
    <property type="entry name" value="NON-SPECIFIC SERINE/THREONINE PROTEIN KINASE"/>
    <property type="match status" value="1"/>
</dbReference>
<dbReference type="GO" id="GO:0004674">
    <property type="term" value="F:protein serine/threonine kinase activity"/>
    <property type="evidence" value="ECO:0007669"/>
    <property type="project" value="UniProtKB-EC"/>
</dbReference>
<comment type="caution">
    <text evidence="10">The sequence shown here is derived from an EMBL/GenBank/DDBJ whole genome shotgun (WGS) entry which is preliminary data.</text>
</comment>
<evidence type="ECO:0000256" key="2">
    <source>
        <dbReference type="ARBA" id="ARBA00012513"/>
    </source>
</evidence>
<evidence type="ECO:0000313" key="11">
    <source>
        <dbReference type="Proteomes" id="UP000489600"/>
    </source>
</evidence>
<dbReference type="GO" id="GO:0005524">
    <property type="term" value="F:ATP binding"/>
    <property type="evidence" value="ECO:0007669"/>
    <property type="project" value="UniProtKB-KW"/>
</dbReference>
<dbReference type="GO" id="GO:0070525">
    <property type="term" value="P:tRNA threonylcarbamoyladenosine metabolic process"/>
    <property type="evidence" value="ECO:0007669"/>
    <property type="project" value="TreeGrafter"/>
</dbReference>
<dbReference type="OrthoDB" id="1934705at2759"/>
<keyword evidence="5" id="KW-0418">Kinase</keyword>
<keyword evidence="3" id="KW-0808">Transferase</keyword>
<dbReference type="GO" id="GO:0005634">
    <property type="term" value="C:nucleus"/>
    <property type="evidence" value="ECO:0007669"/>
    <property type="project" value="TreeGrafter"/>
</dbReference>
<keyword evidence="4" id="KW-0547">Nucleotide-binding</keyword>
<evidence type="ECO:0000256" key="4">
    <source>
        <dbReference type="ARBA" id="ARBA00022741"/>
    </source>
</evidence>
<dbReference type="AlphaFoldDB" id="A0A565BFF4"/>
<evidence type="ECO:0000256" key="3">
    <source>
        <dbReference type="ARBA" id="ARBA00022679"/>
    </source>
</evidence>
<dbReference type="SUPFAM" id="SSF56112">
    <property type="entry name" value="Protein kinase-like (PK-like)"/>
    <property type="match status" value="1"/>
</dbReference>
<evidence type="ECO:0000256" key="6">
    <source>
        <dbReference type="ARBA" id="ARBA00022840"/>
    </source>
</evidence>
<comment type="similarity">
    <text evidence="1">Belongs to the protein kinase superfamily. BUD32 family.</text>
</comment>
<evidence type="ECO:0000259" key="9">
    <source>
        <dbReference type="PROSITE" id="PS50011"/>
    </source>
</evidence>
<comment type="catalytic activity">
    <reaction evidence="8">
        <text>L-seryl-[protein] + ATP = O-phospho-L-seryl-[protein] + ADP + H(+)</text>
        <dbReference type="Rhea" id="RHEA:17989"/>
        <dbReference type="Rhea" id="RHEA-COMP:9863"/>
        <dbReference type="Rhea" id="RHEA-COMP:11604"/>
        <dbReference type="ChEBI" id="CHEBI:15378"/>
        <dbReference type="ChEBI" id="CHEBI:29999"/>
        <dbReference type="ChEBI" id="CHEBI:30616"/>
        <dbReference type="ChEBI" id="CHEBI:83421"/>
        <dbReference type="ChEBI" id="CHEBI:456216"/>
        <dbReference type="EC" id="2.7.11.1"/>
    </reaction>
</comment>
<proteinExistence type="inferred from homology"/>
<dbReference type="PANTHER" id="PTHR12209:SF0">
    <property type="entry name" value="EKC_KEOPS COMPLEX SUBUNIT TP53RK"/>
    <property type="match status" value="1"/>
</dbReference>
<dbReference type="Proteomes" id="UP000489600">
    <property type="component" value="Unassembled WGS sequence"/>
</dbReference>
<accession>A0A565BFF4</accession>
<evidence type="ECO:0000313" key="10">
    <source>
        <dbReference type="EMBL" id="VVB00096.1"/>
    </source>
</evidence>
<dbReference type="InterPro" id="IPR000719">
    <property type="entry name" value="Prot_kinase_dom"/>
</dbReference>
<evidence type="ECO:0000256" key="5">
    <source>
        <dbReference type="ARBA" id="ARBA00022777"/>
    </source>
</evidence>
<sequence length="74" mass="7775">MPKILCFTLGHLSTSKEPLLKTFSLSLGLNGDRLDDVAAQIGEAIAKLHDGGLAHGDVTTSNMLVKSGTNQLVN</sequence>
<protein>
    <recommendedName>
        <fullName evidence="2">non-specific serine/threonine protein kinase</fullName>
        <ecNumber evidence="2">2.7.11.1</ecNumber>
    </recommendedName>
</protein>
<gene>
    <name evidence="10" type="ORF">ANE_LOCUS10540</name>
</gene>
<comment type="catalytic activity">
    <reaction evidence="7">
        <text>L-threonyl-[protein] + ATP = O-phospho-L-threonyl-[protein] + ADP + H(+)</text>
        <dbReference type="Rhea" id="RHEA:46608"/>
        <dbReference type="Rhea" id="RHEA-COMP:11060"/>
        <dbReference type="Rhea" id="RHEA-COMP:11605"/>
        <dbReference type="ChEBI" id="CHEBI:15378"/>
        <dbReference type="ChEBI" id="CHEBI:30013"/>
        <dbReference type="ChEBI" id="CHEBI:30616"/>
        <dbReference type="ChEBI" id="CHEBI:61977"/>
        <dbReference type="ChEBI" id="CHEBI:456216"/>
        <dbReference type="EC" id="2.7.11.1"/>
    </reaction>
</comment>
<dbReference type="EC" id="2.7.11.1" evidence="2"/>
<keyword evidence="6" id="KW-0067">ATP-binding</keyword>
<dbReference type="PROSITE" id="PS50011">
    <property type="entry name" value="PROTEIN_KINASE_DOM"/>
    <property type="match status" value="1"/>
</dbReference>
<dbReference type="GO" id="GO:0000408">
    <property type="term" value="C:EKC/KEOPS complex"/>
    <property type="evidence" value="ECO:0007669"/>
    <property type="project" value="TreeGrafter"/>
</dbReference>
<reference evidence="10" key="1">
    <citation type="submission" date="2019-07" db="EMBL/GenBank/DDBJ databases">
        <authorList>
            <person name="Dittberner H."/>
        </authorList>
    </citation>
    <scope>NUCLEOTIDE SEQUENCE [LARGE SCALE GENOMIC DNA]</scope>
</reference>
<dbReference type="InterPro" id="IPR011009">
    <property type="entry name" value="Kinase-like_dom_sf"/>
</dbReference>
<dbReference type="Gene3D" id="1.10.510.10">
    <property type="entry name" value="Transferase(Phosphotransferase) domain 1"/>
    <property type="match status" value="1"/>
</dbReference>
<dbReference type="GO" id="GO:0005829">
    <property type="term" value="C:cytosol"/>
    <property type="evidence" value="ECO:0007669"/>
    <property type="project" value="TreeGrafter"/>
</dbReference>
<evidence type="ECO:0000256" key="7">
    <source>
        <dbReference type="ARBA" id="ARBA00047899"/>
    </source>
</evidence>
<evidence type="ECO:0000256" key="8">
    <source>
        <dbReference type="ARBA" id="ARBA00048679"/>
    </source>
</evidence>
<feature type="domain" description="Protein kinase" evidence="9">
    <location>
        <begin position="1"/>
        <end position="74"/>
    </location>
</feature>